<dbReference type="AlphaFoldDB" id="A0A0H1RB34"/>
<evidence type="ECO:0000256" key="5">
    <source>
        <dbReference type="ARBA" id="ARBA00023002"/>
    </source>
</evidence>
<proteinExistence type="inferred from homology"/>
<comment type="pathway">
    <text evidence="6">Amino-acid biosynthesis; L-arginine biosynthesis; N(2)-acetyl-L-ornithine from L-glutamate: step 3/4.</text>
</comment>
<evidence type="ECO:0000313" key="10">
    <source>
        <dbReference type="Proteomes" id="UP000035489"/>
    </source>
</evidence>
<evidence type="ECO:0000256" key="1">
    <source>
        <dbReference type="ARBA" id="ARBA00022490"/>
    </source>
</evidence>
<keyword evidence="1 6" id="KW-0963">Cytoplasm</keyword>
<keyword evidence="3 6" id="KW-0028">Amino-acid biosynthesis</keyword>
<dbReference type="InterPro" id="IPR010136">
    <property type="entry name" value="AGPR_type-2"/>
</dbReference>
<dbReference type="HAMAP" id="MF_01110">
    <property type="entry name" value="ArgC_type2"/>
    <property type="match status" value="1"/>
</dbReference>
<evidence type="ECO:0000313" key="9">
    <source>
        <dbReference type="EMBL" id="KLK92398.1"/>
    </source>
</evidence>
<dbReference type="GO" id="GO:0051287">
    <property type="term" value="F:NAD binding"/>
    <property type="evidence" value="ECO:0007669"/>
    <property type="project" value="InterPro"/>
</dbReference>
<comment type="catalytic activity">
    <reaction evidence="6">
        <text>N-acetyl-L-glutamate 5-semialdehyde + phosphate + NADP(+) = N-acetyl-L-glutamyl 5-phosphate + NADPH + H(+)</text>
        <dbReference type="Rhea" id="RHEA:21588"/>
        <dbReference type="ChEBI" id="CHEBI:15378"/>
        <dbReference type="ChEBI" id="CHEBI:29123"/>
        <dbReference type="ChEBI" id="CHEBI:43474"/>
        <dbReference type="ChEBI" id="CHEBI:57783"/>
        <dbReference type="ChEBI" id="CHEBI:57936"/>
        <dbReference type="ChEBI" id="CHEBI:58349"/>
        <dbReference type="EC" id="1.2.1.38"/>
    </reaction>
</comment>
<accession>A0A0H1RB34</accession>
<dbReference type="InterPro" id="IPR058924">
    <property type="entry name" value="AGPR_dimerisation_dom"/>
</dbReference>
<gene>
    <name evidence="6" type="primary">argC</name>
    <name evidence="9" type="ORF">AA309_15100</name>
</gene>
<dbReference type="InterPro" id="IPR000534">
    <property type="entry name" value="Semialdehyde_DH_NAD-bd"/>
</dbReference>
<evidence type="ECO:0000256" key="6">
    <source>
        <dbReference type="HAMAP-Rule" id="MF_01110"/>
    </source>
</evidence>
<dbReference type="RefSeq" id="WP_047189939.1">
    <property type="nucleotide sequence ID" value="NZ_LCYG01000037.1"/>
</dbReference>
<dbReference type="STRING" id="1225564.AA309_15100"/>
<evidence type="ECO:0000259" key="8">
    <source>
        <dbReference type="SMART" id="SM00859"/>
    </source>
</evidence>
<evidence type="ECO:0000256" key="2">
    <source>
        <dbReference type="ARBA" id="ARBA00022571"/>
    </source>
</evidence>
<keyword evidence="10" id="KW-1185">Reference proteome</keyword>
<protein>
    <recommendedName>
        <fullName evidence="6">N-acetyl-gamma-glutamyl-phosphate reductase</fullName>
        <shortName evidence="6">AGPR</shortName>
        <ecNumber evidence="6">1.2.1.38</ecNumber>
    </recommendedName>
    <alternativeName>
        <fullName evidence="6">N-acetyl-glutamate semialdehyde dehydrogenase</fullName>
        <shortName evidence="6">NAGSA dehydrogenase</shortName>
    </alternativeName>
</protein>
<keyword evidence="2 6" id="KW-0055">Arginine biosynthesis</keyword>
<reference evidence="9 10" key="1">
    <citation type="submission" date="2015-05" db="EMBL/GenBank/DDBJ databases">
        <title>Draft genome sequence of Microvirga vignae strain BR3299, a novel nitrogen fixing bacteria isolated from Brazil semi-aired region.</title>
        <authorList>
            <person name="Zilli J.E."/>
            <person name="Passos S.R."/>
            <person name="Leite J."/>
            <person name="Baldani J.I."/>
            <person name="Xavier G.R."/>
            <person name="Rumjaneck N.G."/>
            <person name="Simoes-Araujo J.L."/>
        </authorList>
    </citation>
    <scope>NUCLEOTIDE SEQUENCE [LARGE SCALE GENOMIC DNA]</scope>
    <source>
        <strain evidence="9 10">BR3299</strain>
    </source>
</reference>
<sequence>MPQNSADLSQGTKTVFIDGEAGTTGLGIRERLKSVSGVSIRSIDPERRKDPEAKREILAEVDLVVLCLHDDAARETVALVDGLRGKKPKILDASTAHRVSPGWAYGFAELTSEQKRAVATAERVANPGCYPTGAIALLRPLVDAGLIPPNYPISVNAVSGYSGGGRTMIEAYEAGTAPAFELYGLGFEHKHVPELQKYTGLIRRPIFIPSVGNFRQGMLVSIPLHLDLLPGKPKAIELEKALIDRYRGGGLVSVVPTISEGKKIERIEPEALNDTDRLELFIFKHDSYNHAVLVARLDNLGKGASGAAVQNIELMLGLA</sequence>
<dbReference type="Pfam" id="PF22698">
    <property type="entry name" value="Semialdhyde_dhC_1"/>
    <property type="match status" value="1"/>
</dbReference>
<dbReference type="EMBL" id="LCYG01000037">
    <property type="protein sequence ID" value="KLK92398.1"/>
    <property type="molecule type" value="Genomic_DNA"/>
</dbReference>
<dbReference type="PANTHER" id="PTHR32338:SF10">
    <property type="entry name" value="N-ACETYL-GAMMA-GLUTAMYL-PHOSPHATE REDUCTASE, CHLOROPLASTIC-RELATED"/>
    <property type="match status" value="1"/>
</dbReference>
<dbReference type="GO" id="GO:0003942">
    <property type="term" value="F:N-acetyl-gamma-glutamyl-phosphate reductase activity"/>
    <property type="evidence" value="ECO:0007669"/>
    <property type="project" value="UniProtKB-UniRule"/>
</dbReference>
<dbReference type="UniPathway" id="UPA00068">
    <property type="reaction ID" value="UER00108"/>
</dbReference>
<comment type="similarity">
    <text evidence="6">Belongs to the NAGSA dehydrogenase family. Type 2 subfamily.</text>
</comment>
<dbReference type="EC" id="1.2.1.38" evidence="6"/>
<dbReference type="Proteomes" id="UP000035489">
    <property type="component" value="Unassembled WGS sequence"/>
</dbReference>
<dbReference type="PATRIC" id="fig|1225564.3.peg.3910"/>
<evidence type="ECO:0000256" key="4">
    <source>
        <dbReference type="ARBA" id="ARBA00022857"/>
    </source>
</evidence>
<dbReference type="CDD" id="cd23935">
    <property type="entry name" value="AGPR_2_C"/>
    <property type="match status" value="1"/>
</dbReference>
<dbReference type="PROSITE" id="PS01224">
    <property type="entry name" value="ARGC"/>
    <property type="match status" value="1"/>
</dbReference>
<dbReference type="SMART" id="SM00859">
    <property type="entry name" value="Semialdhyde_dh"/>
    <property type="match status" value="1"/>
</dbReference>
<dbReference type="InterPro" id="IPR023013">
    <property type="entry name" value="AGPR_AS"/>
</dbReference>
<comment type="subcellular location">
    <subcellularLocation>
        <location evidence="6">Cytoplasm</location>
    </subcellularLocation>
</comment>
<dbReference type="InterPro" id="IPR036291">
    <property type="entry name" value="NAD(P)-bd_dom_sf"/>
</dbReference>
<dbReference type="Gene3D" id="3.40.50.720">
    <property type="entry name" value="NAD(P)-binding Rossmann-like Domain"/>
    <property type="match status" value="1"/>
</dbReference>
<feature type="domain" description="Semialdehyde dehydrogenase NAD-binding" evidence="8">
    <location>
        <begin position="14"/>
        <end position="118"/>
    </location>
</feature>
<dbReference type="InterPro" id="IPR050085">
    <property type="entry name" value="AGPR"/>
</dbReference>
<dbReference type="SUPFAM" id="SSF51735">
    <property type="entry name" value="NAD(P)-binding Rossmann-fold domains"/>
    <property type="match status" value="1"/>
</dbReference>
<evidence type="ECO:0000256" key="7">
    <source>
        <dbReference type="PROSITE-ProRule" id="PRU10010"/>
    </source>
</evidence>
<comment type="caution">
    <text evidence="9">The sequence shown here is derived from an EMBL/GenBank/DDBJ whole genome shotgun (WGS) entry which is preliminary data.</text>
</comment>
<dbReference type="GO" id="GO:0006526">
    <property type="term" value="P:L-arginine biosynthetic process"/>
    <property type="evidence" value="ECO:0007669"/>
    <property type="project" value="UniProtKB-UniRule"/>
</dbReference>
<keyword evidence="4 6" id="KW-0521">NADP</keyword>
<name>A0A0H1RB34_9HYPH</name>
<feature type="active site" evidence="6 7">
    <location>
        <position position="129"/>
    </location>
</feature>
<organism evidence="9 10">
    <name type="scientific">Microvirga vignae</name>
    <dbReference type="NCBI Taxonomy" id="1225564"/>
    <lineage>
        <taxon>Bacteria</taxon>
        <taxon>Pseudomonadati</taxon>
        <taxon>Pseudomonadota</taxon>
        <taxon>Alphaproteobacteria</taxon>
        <taxon>Hyphomicrobiales</taxon>
        <taxon>Methylobacteriaceae</taxon>
        <taxon>Microvirga</taxon>
    </lineage>
</organism>
<dbReference type="OrthoDB" id="9801289at2"/>
<dbReference type="GO" id="GO:0005737">
    <property type="term" value="C:cytoplasm"/>
    <property type="evidence" value="ECO:0007669"/>
    <property type="project" value="UniProtKB-SubCell"/>
</dbReference>
<dbReference type="NCBIfam" id="TIGR01851">
    <property type="entry name" value="argC_other"/>
    <property type="match status" value="1"/>
</dbReference>
<dbReference type="PANTHER" id="PTHR32338">
    <property type="entry name" value="N-ACETYL-GAMMA-GLUTAMYL-PHOSPHATE REDUCTASE, CHLOROPLASTIC-RELATED-RELATED"/>
    <property type="match status" value="1"/>
</dbReference>
<dbReference type="Gene3D" id="3.30.360.10">
    <property type="entry name" value="Dihydrodipicolinate Reductase, domain 2"/>
    <property type="match status" value="1"/>
</dbReference>
<evidence type="ECO:0000256" key="3">
    <source>
        <dbReference type="ARBA" id="ARBA00022605"/>
    </source>
</evidence>
<keyword evidence="5 6" id="KW-0560">Oxidoreductase</keyword>
<comment type="function">
    <text evidence="6">Catalyzes the NADPH-dependent reduction of N-acetyl-5-glutamyl phosphate to yield N-acetyl-L-glutamate 5-semialdehyde.</text>
</comment>
<dbReference type="SUPFAM" id="SSF55347">
    <property type="entry name" value="Glyceraldehyde-3-phosphate dehydrogenase-like, C-terminal domain"/>
    <property type="match status" value="1"/>
</dbReference>